<name>A0A9P9H9Q4_FUSSL</name>
<evidence type="ECO:0000259" key="1">
    <source>
        <dbReference type="Pfam" id="PF06985"/>
    </source>
</evidence>
<sequence length="490" mass="56794">MELHSHGVDHDFELELMLRFPRDMSKPERFSANLPTTWPPFPLPQGLEDWEHYSDDEFAKRVLADTNPLDFEARYLYFRVRRTWLLNCEESHDECRLRQSGRGFWPTRAIYVGDHPNLRLVEELDDEKDYVVLMEHFCTTPQNYHHRLDGFCCDDLPKTFQDVIMVTRELGKRYIWVDALCIIQGPDGDWQSEAGKMEHVFANAYCTIAANSAKGMDCECLFDSEVSEAPLMQRAWVLQERVLSRRIIHSTSGVSNERPEHTYWECGGGIRCQQFSKLSPPIYKDTFIRDPYFPARLKDASYFRALDLMQSLFREYSLAGLTYKSDRDTAILSLLNRISHELDTEVRYGVIRCFLGSLLLWKRTAEELTPPTDFGQRAVPSWSWMAYDGSIEFIIMYDYELRIPRDADLGFAQDGKELNVKIGTLWFDMKDRIEFKHCVVVGAGDTKPGQKKFYVLVVQEEPGKGRHKRLGVGILGDGYVSVESEPGRLV</sequence>
<dbReference type="InterPro" id="IPR010730">
    <property type="entry name" value="HET"/>
</dbReference>
<comment type="caution">
    <text evidence="2">The sequence shown here is derived from an EMBL/GenBank/DDBJ whole genome shotgun (WGS) entry which is preliminary data.</text>
</comment>
<gene>
    <name evidence="2" type="ORF">B0J15DRAFT_536165</name>
</gene>
<feature type="domain" description="Heterokaryon incompatibility" evidence="1">
    <location>
        <begin position="153"/>
        <end position="216"/>
    </location>
</feature>
<dbReference type="PANTHER" id="PTHR33112:SF10">
    <property type="entry name" value="TOL"/>
    <property type="match status" value="1"/>
</dbReference>
<dbReference type="Pfam" id="PF06985">
    <property type="entry name" value="HET"/>
    <property type="match status" value="1"/>
</dbReference>
<dbReference type="Proteomes" id="UP000736672">
    <property type="component" value="Unassembled WGS sequence"/>
</dbReference>
<dbReference type="PANTHER" id="PTHR33112">
    <property type="entry name" value="DOMAIN PROTEIN, PUTATIVE-RELATED"/>
    <property type="match status" value="1"/>
</dbReference>
<proteinExistence type="predicted"/>
<evidence type="ECO:0000313" key="2">
    <source>
        <dbReference type="EMBL" id="KAH7253127.1"/>
    </source>
</evidence>
<accession>A0A9P9H9Q4</accession>
<organism evidence="2 3">
    <name type="scientific">Fusarium solani</name>
    <name type="common">Filamentous fungus</name>
    <dbReference type="NCBI Taxonomy" id="169388"/>
    <lineage>
        <taxon>Eukaryota</taxon>
        <taxon>Fungi</taxon>
        <taxon>Dikarya</taxon>
        <taxon>Ascomycota</taxon>
        <taxon>Pezizomycotina</taxon>
        <taxon>Sordariomycetes</taxon>
        <taxon>Hypocreomycetidae</taxon>
        <taxon>Hypocreales</taxon>
        <taxon>Nectriaceae</taxon>
        <taxon>Fusarium</taxon>
        <taxon>Fusarium solani species complex</taxon>
    </lineage>
</organism>
<reference evidence="2" key="1">
    <citation type="journal article" date="2021" name="Nat. Commun.">
        <title>Genetic determinants of endophytism in the Arabidopsis root mycobiome.</title>
        <authorList>
            <person name="Mesny F."/>
            <person name="Miyauchi S."/>
            <person name="Thiergart T."/>
            <person name="Pickel B."/>
            <person name="Atanasova L."/>
            <person name="Karlsson M."/>
            <person name="Huettel B."/>
            <person name="Barry K.W."/>
            <person name="Haridas S."/>
            <person name="Chen C."/>
            <person name="Bauer D."/>
            <person name="Andreopoulos W."/>
            <person name="Pangilinan J."/>
            <person name="LaButti K."/>
            <person name="Riley R."/>
            <person name="Lipzen A."/>
            <person name="Clum A."/>
            <person name="Drula E."/>
            <person name="Henrissat B."/>
            <person name="Kohler A."/>
            <person name="Grigoriev I.V."/>
            <person name="Martin F.M."/>
            <person name="Hacquard S."/>
        </authorList>
    </citation>
    <scope>NUCLEOTIDE SEQUENCE</scope>
    <source>
        <strain evidence="2">FSSC 5 MPI-SDFR-AT-0091</strain>
    </source>
</reference>
<dbReference type="AlphaFoldDB" id="A0A9P9H9Q4"/>
<protein>
    <recommendedName>
        <fullName evidence="1">Heterokaryon incompatibility domain-containing protein</fullName>
    </recommendedName>
</protein>
<evidence type="ECO:0000313" key="3">
    <source>
        <dbReference type="Proteomes" id="UP000736672"/>
    </source>
</evidence>
<dbReference type="EMBL" id="JAGTJS010000011">
    <property type="protein sequence ID" value="KAH7253127.1"/>
    <property type="molecule type" value="Genomic_DNA"/>
</dbReference>
<dbReference type="OrthoDB" id="4161196at2759"/>
<keyword evidence="3" id="KW-1185">Reference proteome</keyword>